<protein>
    <recommendedName>
        <fullName evidence="2">Cyclophilin TM1367-like domain-containing protein</fullName>
    </recommendedName>
</protein>
<accession>A0AAP2YXY9</accession>
<dbReference type="EMBL" id="JAOPKA010000002">
    <property type="protein sequence ID" value="MCU4740860.1"/>
    <property type="molecule type" value="Genomic_DNA"/>
</dbReference>
<comment type="caution">
    <text evidence="3">The sequence shown here is derived from an EMBL/GenBank/DDBJ whole genome shotgun (WGS) entry which is preliminary data.</text>
</comment>
<dbReference type="InterPro" id="IPR025658">
    <property type="entry name" value="Cyclophilin_TM1367"/>
</dbReference>
<evidence type="ECO:0000259" key="2">
    <source>
        <dbReference type="Pfam" id="PF04126"/>
    </source>
</evidence>
<sequence>MADCRLVVDAGDGTDRDRKRVLELPADWTDDAPETRDAIEATLPLEGDAIRWGDELYVEMETPVDVDPNAENAQTEVPAGSIAYWPTGNALCLFWGPTPASVGEEPRAASPVSVVAQVTDPSSLSELEDESGASMRLEPADDT</sequence>
<proteinExistence type="predicted"/>
<gene>
    <name evidence="3" type="ORF">OB960_05525</name>
</gene>
<dbReference type="SUPFAM" id="SSF50891">
    <property type="entry name" value="Cyclophilin-like"/>
    <property type="match status" value="1"/>
</dbReference>
<name>A0AAP2YXY9_9EURY</name>
<dbReference type="Gene3D" id="2.40.100.20">
    <property type="match status" value="1"/>
</dbReference>
<evidence type="ECO:0000256" key="1">
    <source>
        <dbReference type="SAM" id="MobiDB-lite"/>
    </source>
</evidence>
<evidence type="ECO:0000313" key="4">
    <source>
        <dbReference type="Proteomes" id="UP001321018"/>
    </source>
</evidence>
<feature type="region of interest" description="Disordered" evidence="1">
    <location>
        <begin position="119"/>
        <end position="143"/>
    </location>
</feature>
<dbReference type="RefSeq" id="WP_338002698.1">
    <property type="nucleotide sequence ID" value="NZ_JAOPKA010000002.1"/>
</dbReference>
<dbReference type="AlphaFoldDB" id="A0AAP2YXY9"/>
<feature type="domain" description="Cyclophilin TM1367-like" evidence="2">
    <location>
        <begin position="24"/>
        <end position="126"/>
    </location>
</feature>
<reference evidence="3" key="1">
    <citation type="submission" date="2022-09" db="EMBL/GenBank/DDBJ databases">
        <title>Enrichment on poylsaccharides allowed isolation of novel metabolic and taxonomic groups of Haloarchaea.</title>
        <authorList>
            <person name="Sorokin D.Y."/>
            <person name="Elcheninov A.G."/>
            <person name="Khizhniak T.V."/>
            <person name="Kolganova T.V."/>
            <person name="Kublanov I.V."/>
        </authorList>
    </citation>
    <scope>NUCLEOTIDE SEQUENCE</scope>
    <source>
        <strain evidence="3">AArc-xg1-1</strain>
    </source>
</reference>
<evidence type="ECO:0000313" key="3">
    <source>
        <dbReference type="EMBL" id="MCU4740860.1"/>
    </source>
</evidence>
<dbReference type="Proteomes" id="UP001321018">
    <property type="component" value="Unassembled WGS sequence"/>
</dbReference>
<dbReference type="Pfam" id="PF04126">
    <property type="entry name" value="Cyclophil_like"/>
    <property type="match status" value="1"/>
</dbReference>
<organism evidence="3 4">
    <name type="scientific">Natronoglomus mannanivorans</name>
    <dbReference type="NCBI Taxonomy" id="2979990"/>
    <lineage>
        <taxon>Archaea</taxon>
        <taxon>Methanobacteriati</taxon>
        <taxon>Methanobacteriota</taxon>
        <taxon>Stenosarchaea group</taxon>
        <taxon>Halobacteria</taxon>
        <taxon>Halobacteriales</taxon>
        <taxon>Natrialbaceae</taxon>
        <taxon>Natronoglomus</taxon>
    </lineage>
</organism>
<dbReference type="InterPro" id="IPR029000">
    <property type="entry name" value="Cyclophilin-like_dom_sf"/>
</dbReference>